<evidence type="ECO:0000313" key="1">
    <source>
        <dbReference type="EMBL" id="QSQ14143.1"/>
    </source>
</evidence>
<organism evidence="1 2">
    <name type="scientific">Myxococcus landrumensis</name>
    <dbReference type="NCBI Taxonomy" id="2813577"/>
    <lineage>
        <taxon>Bacteria</taxon>
        <taxon>Pseudomonadati</taxon>
        <taxon>Myxococcota</taxon>
        <taxon>Myxococcia</taxon>
        <taxon>Myxococcales</taxon>
        <taxon>Cystobacterineae</taxon>
        <taxon>Myxococcaceae</taxon>
        <taxon>Myxococcus</taxon>
    </lineage>
</organism>
<proteinExistence type="predicted"/>
<sequence>MSFDHLRFDDVLPYLASAYRSSRLVPFIGSGMSVGACTGWQKFVEALVATSGVPHSKPPGAGDMDSAAMYRLADKAVLGLSAMPLAKRIEAYRAALNVDAKSPGQCAIPAQTEALAQCYWPLVLSTNYDDLYIASRMRQSDPAEMTTTARLGSSAHGKENEIAETDIPEVLGRSVEDCHKVIRSLDSPSRPILWALQGFLGGQAEKLSALYRSRVLDKPRHLELAGQVVVGHQQYQHATNAQPHFRRSFAEVFSRRSLLFVGSGILEEYLVNLFGEIAHHYGPGPHPHFALFCRQSFGARKEPPDPRFFQTRLGITPVVYDTYAELPDLLNRLAEAVGKRPSRSAPGTASPVSWMPDELGFSLVDGLNKPSPTGGVKRGGPAVAPRKLRLRYASLPVPTAKDECVIVSTGRSARHKRPIHGRQAKDLLTRARGAGLLKTTAAGQWEAFRGGSTPPLAFRFGDAPIFAVAARVDPPTSRPHPDDPEDSRDLGIIMSAVSESLRMAEQAGFTRVHIGPVASGQYRLWTPLHPFIQTLAGVRHFFAQHPNSRIQQVELYVFSPGVWFPVVAGKIPVGEILSSNVMKVWVDVRNAEGASELFAVTLGGTSAPVTVRTLKELCGLPVDRMDAEILPRSGKSDPSHDDDRVVTPASIVVFSPRA</sequence>
<accession>A0ABX7N6R4</accession>
<evidence type="ECO:0000313" key="2">
    <source>
        <dbReference type="Proteomes" id="UP000663090"/>
    </source>
</evidence>
<dbReference type="Pfam" id="PF13289">
    <property type="entry name" value="SIR2_2"/>
    <property type="match status" value="1"/>
</dbReference>
<gene>
    <name evidence="1" type="ORF">JY572_38505</name>
</gene>
<reference evidence="1 2" key="1">
    <citation type="submission" date="2021-02" db="EMBL/GenBank/DDBJ databases">
        <title>De Novo genome assembly of isolated myxobacteria.</title>
        <authorList>
            <person name="Stevens D.C."/>
        </authorList>
    </citation>
    <scope>NUCLEOTIDE SEQUENCE [LARGE SCALE GENOMIC DNA]</scope>
    <source>
        <strain evidence="1 2">SCHIC003</strain>
    </source>
</reference>
<name>A0ABX7N6R4_9BACT</name>
<keyword evidence="2" id="KW-1185">Reference proteome</keyword>
<dbReference type="EMBL" id="CP071091">
    <property type="protein sequence ID" value="QSQ14143.1"/>
    <property type="molecule type" value="Genomic_DNA"/>
</dbReference>
<dbReference type="Proteomes" id="UP000663090">
    <property type="component" value="Chromosome"/>
</dbReference>
<dbReference type="RefSeq" id="WP_206715937.1">
    <property type="nucleotide sequence ID" value="NZ_CP071091.1"/>
</dbReference>
<protein>
    <submittedName>
        <fullName evidence="1">SIR2 family protein</fullName>
    </submittedName>
</protein>